<name>A0ACC1J0F5_9FUNG</name>
<comment type="caution">
    <text evidence="1">The sequence shown here is derived from an EMBL/GenBank/DDBJ whole genome shotgun (WGS) entry which is preliminary data.</text>
</comment>
<reference evidence="1" key="1">
    <citation type="submission" date="2022-07" db="EMBL/GenBank/DDBJ databases">
        <title>Phylogenomic reconstructions and comparative analyses of Kickxellomycotina fungi.</title>
        <authorList>
            <person name="Reynolds N.K."/>
            <person name="Stajich J.E."/>
            <person name="Barry K."/>
            <person name="Grigoriev I.V."/>
            <person name="Crous P."/>
            <person name="Smith M.E."/>
        </authorList>
    </citation>
    <scope>NUCLEOTIDE SEQUENCE</scope>
    <source>
        <strain evidence="1">NRRL 5244</strain>
    </source>
</reference>
<evidence type="ECO:0000313" key="2">
    <source>
        <dbReference type="Proteomes" id="UP001150603"/>
    </source>
</evidence>
<dbReference type="EMBL" id="JANBPW010005384">
    <property type="protein sequence ID" value="KAJ1932733.1"/>
    <property type="molecule type" value="Genomic_DNA"/>
</dbReference>
<feature type="non-terminal residue" evidence="1">
    <location>
        <position position="193"/>
    </location>
</feature>
<evidence type="ECO:0000313" key="1">
    <source>
        <dbReference type="EMBL" id="KAJ1932733.1"/>
    </source>
</evidence>
<keyword evidence="2" id="KW-1185">Reference proteome</keyword>
<accession>A0ACC1J0F5</accession>
<sequence>MATYISDLYAEPSSNKTRECLKTKRNDIRAIAKDVGWSVGTAGTARTVLLSPLASVLRTTNLDEDDLIDEYLAMDGRMSLGDLRVLDFERIRQITVLRQTLRMLVRVQHEYPNPTVRENAHALATMLNGKKYRRRIPMPRPLRAGPSFFYAPQKFEILGLLSQVEAQGGADDYDSFDDDSDYEGNMPKSVAIS</sequence>
<protein>
    <submittedName>
        <fullName evidence="1">Uncharacterized protein</fullName>
    </submittedName>
</protein>
<gene>
    <name evidence="1" type="ORF">FBU59_006270</name>
</gene>
<proteinExistence type="predicted"/>
<dbReference type="Proteomes" id="UP001150603">
    <property type="component" value="Unassembled WGS sequence"/>
</dbReference>
<organism evidence="1 2">
    <name type="scientific">Linderina macrospora</name>
    <dbReference type="NCBI Taxonomy" id="4868"/>
    <lineage>
        <taxon>Eukaryota</taxon>
        <taxon>Fungi</taxon>
        <taxon>Fungi incertae sedis</taxon>
        <taxon>Zoopagomycota</taxon>
        <taxon>Kickxellomycotina</taxon>
        <taxon>Kickxellomycetes</taxon>
        <taxon>Kickxellales</taxon>
        <taxon>Kickxellaceae</taxon>
        <taxon>Linderina</taxon>
    </lineage>
</organism>